<feature type="domain" description="HTH tetR-type" evidence="3">
    <location>
        <begin position="15"/>
        <end position="75"/>
    </location>
</feature>
<dbReference type="Gene3D" id="1.10.357.10">
    <property type="entry name" value="Tetracycline Repressor, domain 2"/>
    <property type="match status" value="1"/>
</dbReference>
<name>A0A6H1UDC0_9GAMM</name>
<dbReference type="Proteomes" id="UP000501602">
    <property type="component" value="Chromosome"/>
</dbReference>
<gene>
    <name evidence="4" type="ORF">HER31_05350</name>
</gene>
<dbReference type="PROSITE" id="PS01081">
    <property type="entry name" value="HTH_TETR_1"/>
    <property type="match status" value="1"/>
</dbReference>
<evidence type="ECO:0000256" key="1">
    <source>
        <dbReference type="ARBA" id="ARBA00023125"/>
    </source>
</evidence>
<keyword evidence="5" id="KW-1185">Reference proteome</keyword>
<dbReference type="GO" id="GO:0003677">
    <property type="term" value="F:DNA binding"/>
    <property type="evidence" value="ECO:0007669"/>
    <property type="project" value="UniProtKB-UniRule"/>
</dbReference>
<dbReference type="AlphaFoldDB" id="A0A6H1UDC0"/>
<dbReference type="PRINTS" id="PR00455">
    <property type="entry name" value="HTHTETR"/>
</dbReference>
<evidence type="ECO:0000313" key="5">
    <source>
        <dbReference type="Proteomes" id="UP000501602"/>
    </source>
</evidence>
<keyword evidence="1 2" id="KW-0238">DNA-binding</keyword>
<dbReference type="RefSeq" id="WP_168659603.1">
    <property type="nucleotide sequence ID" value="NZ_CP051180.1"/>
</dbReference>
<dbReference type="InterPro" id="IPR050624">
    <property type="entry name" value="HTH-type_Tx_Regulator"/>
</dbReference>
<proteinExistence type="predicted"/>
<dbReference type="PROSITE" id="PS50977">
    <property type="entry name" value="HTH_TETR_2"/>
    <property type="match status" value="1"/>
</dbReference>
<dbReference type="InterPro" id="IPR001647">
    <property type="entry name" value="HTH_TetR"/>
</dbReference>
<dbReference type="PANTHER" id="PTHR43479">
    <property type="entry name" value="ACREF/ENVCD OPERON REPRESSOR-RELATED"/>
    <property type="match status" value="1"/>
</dbReference>
<sequence>MTAKKSGRQSAESANQTRDNIVCAAAELFSRKGFNAVSIREIADEVGVSHGLIRHHFGNKLQIWIKICEFILDDVYQELEFVLNNLDPALAPNQRFFTLITTLQASHINDPKMMKLMADGFRGDDERFALFRELPQQIEALFEKELIKVQQQGYLKGMLASEVKWMMCIFAEAPALLEPMMRDTYASDLEQARLQHWRLVCRMVAAMLDIDMEQLPKVNSLSQVATPPIKYRSCSAC</sequence>
<dbReference type="EMBL" id="CP051180">
    <property type="protein sequence ID" value="QIZ76343.1"/>
    <property type="molecule type" value="Genomic_DNA"/>
</dbReference>
<evidence type="ECO:0000313" key="4">
    <source>
        <dbReference type="EMBL" id="QIZ76343.1"/>
    </source>
</evidence>
<dbReference type="InterPro" id="IPR009057">
    <property type="entry name" value="Homeodomain-like_sf"/>
</dbReference>
<protein>
    <submittedName>
        <fullName evidence="4">TetR/AcrR family transcriptional regulator</fullName>
    </submittedName>
</protein>
<evidence type="ECO:0000256" key="2">
    <source>
        <dbReference type="PROSITE-ProRule" id="PRU00335"/>
    </source>
</evidence>
<dbReference type="InterPro" id="IPR023772">
    <property type="entry name" value="DNA-bd_HTH_TetR-type_CS"/>
</dbReference>
<organism evidence="4 5">
    <name type="scientific">Ferrimonas lipolytica</name>
    <dbReference type="NCBI Taxonomy" id="2724191"/>
    <lineage>
        <taxon>Bacteria</taxon>
        <taxon>Pseudomonadati</taxon>
        <taxon>Pseudomonadota</taxon>
        <taxon>Gammaproteobacteria</taxon>
        <taxon>Alteromonadales</taxon>
        <taxon>Ferrimonadaceae</taxon>
        <taxon>Ferrimonas</taxon>
    </lineage>
</organism>
<reference evidence="4 5" key="1">
    <citation type="submission" date="2020-04" db="EMBL/GenBank/DDBJ databases">
        <title>Ferrimonas sp. S7 isolated from sea water.</title>
        <authorList>
            <person name="Bae S.S."/>
            <person name="Baek K."/>
        </authorList>
    </citation>
    <scope>NUCLEOTIDE SEQUENCE [LARGE SCALE GENOMIC DNA]</scope>
    <source>
        <strain evidence="4 5">S7</strain>
    </source>
</reference>
<feature type="DNA-binding region" description="H-T-H motif" evidence="2">
    <location>
        <begin position="38"/>
        <end position="57"/>
    </location>
</feature>
<dbReference type="PANTHER" id="PTHR43479:SF11">
    <property type="entry name" value="ACREF_ENVCD OPERON REPRESSOR-RELATED"/>
    <property type="match status" value="1"/>
</dbReference>
<dbReference type="KEGG" id="fes:HER31_05350"/>
<dbReference type="SUPFAM" id="SSF46689">
    <property type="entry name" value="Homeodomain-like"/>
    <property type="match status" value="1"/>
</dbReference>
<dbReference type="Pfam" id="PF00440">
    <property type="entry name" value="TetR_N"/>
    <property type="match status" value="1"/>
</dbReference>
<accession>A0A6H1UDC0</accession>
<evidence type="ECO:0000259" key="3">
    <source>
        <dbReference type="PROSITE" id="PS50977"/>
    </source>
</evidence>